<dbReference type="Proteomes" id="UP001249851">
    <property type="component" value="Unassembled WGS sequence"/>
</dbReference>
<organism evidence="1 2">
    <name type="scientific">Acropora cervicornis</name>
    <name type="common">Staghorn coral</name>
    <dbReference type="NCBI Taxonomy" id="6130"/>
    <lineage>
        <taxon>Eukaryota</taxon>
        <taxon>Metazoa</taxon>
        <taxon>Cnidaria</taxon>
        <taxon>Anthozoa</taxon>
        <taxon>Hexacorallia</taxon>
        <taxon>Scleractinia</taxon>
        <taxon>Astrocoeniina</taxon>
        <taxon>Acroporidae</taxon>
        <taxon>Acropora</taxon>
    </lineage>
</organism>
<dbReference type="EMBL" id="JARQWQ010000056">
    <property type="protein sequence ID" value="KAK2556377.1"/>
    <property type="molecule type" value="Genomic_DNA"/>
</dbReference>
<gene>
    <name evidence="1" type="ORF">P5673_021605</name>
</gene>
<proteinExistence type="predicted"/>
<evidence type="ECO:0000313" key="1">
    <source>
        <dbReference type="EMBL" id="KAK2556377.1"/>
    </source>
</evidence>
<evidence type="ECO:0000313" key="2">
    <source>
        <dbReference type="Proteomes" id="UP001249851"/>
    </source>
</evidence>
<reference evidence="1" key="1">
    <citation type="journal article" date="2023" name="G3 (Bethesda)">
        <title>Whole genome assembly and annotation of the endangered Caribbean coral Acropora cervicornis.</title>
        <authorList>
            <person name="Selwyn J.D."/>
            <person name="Vollmer S.V."/>
        </authorList>
    </citation>
    <scope>NUCLEOTIDE SEQUENCE</scope>
    <source>
        <strain evidence="1">K2</strain>
    </source>
</reference>
<protein>
    <submittedName>
        <fullName evidence="1">Uncharacterized protein</fullName>
    </submittedName>
</protein>
<name>A0AAD9Q7X8_ACRCE</name>
<accession>A0AAD9Q7X8</accession>
<dbReference type="AlphaFoldDB" id="A0AAD9Q7X8"/>
<reference evidence="1" key="2">
    <citation type="journal article" date="2023" name="Science">
        <title>Genomic signatures of disease resistance in endangered staghorn corals.</title>
        <authorList>
            <person name="Vollmer S.V."/>
            <person name="Selwyn J.D."/>
            <person name="Despard B.A."/>
            <person name="Roesel C.L."/>
        </authorList>
    </citation>
    <scope>NUCLEOTIDE SEQUENCE</scope>
    <source>
        <strain evidence="1">K2</strain>
    </source>
</reference>
<sequence length="78" mass="9589">MVYGSETWTLYKHQIKKLRTIQQRHLRSILKIKWDDYVTNDEVLDRAMAEDVENILIRNRLRWVGMLYVCRMIDQLKH</sequence>
<comment type="caution">
    <text evidence="1">The sequence shown here is derived from an EMBL/GenBank/DDBJ whole genome shotgun (WGS) entry which is preliminary data.</text>
</comment>
<keyword evidence="2" id="KW-1185">Reference proteome</keyword>